<feature type="repeat" description="WD" evidence="11">
    <location>
        <begin position="121"/>
        <end position="162"/>
    </location>
</feature>
<dbReference type="InterPro" id="IPR047312">
    <property type="entry name" value="Coatomer_alpha_WD-assoc_reg"/>
</dbReference>
<dbReference type="InterPro" id="IPR010714">
    <property type="entry name" value="Coatomer_asu_C"/>
</dbReference>
<dbReference type="GO" id="GO:0006891">
    <property type="term" value="P:intra-Golgi vesicle-mediated transport"/>
    <property type="evidence" value="ECO:0007669"/>
    <property type="project" value="TreeGrafter"/>
</dbReference>
<dbReference type="InterPro" id="IPR016391">
    <property type="entry name" value="Coatomer_asu"/>
</dbReference>
<dbReference type="Pfam" id="PF06957">
    <property type="entry name" value="COPI_C"/>
    <property type="match status" value="1"/>
</dbReference>
<dbReference type="InterPro" id="IPR015943">
    <property type="entry name" value="WD40/YVTN_repeat-like_dom_sf"/>
</dbReference>
<dbReference type="PROSITE" id="PS50294">
    <property type="entry name" value="WD_REPEATS_REGION"/>
    <property type="match status" value="5"/>
</dbReference>
<evidence type="ECO:0000256" key="6">
    <source>
        <dbReference type="ARBA" id="ARBA00022892"/>
    </source>
</evidence>
<feature type="repeat" description="WD" evidence="11">
    <location>
        <begin position="163"/>
        <end position="197"/>
    </location>
</feature>
<dbReference type="InterPro" id="IPR011044">
    <property type="entry name" value="Quino_amine_DH_bsu"/>
</dbReference>
<dbReference type="InterPro" id="IPR019775">
    <property type="entry name" value="WD40_repeat_CS"/>
</dbReference>
<reference evidence="16 17" key="1">
    <citation type="journal article" date="2024" name="Science">
        <title>Giant polyketide synthase enzymes in the biosynthesis of giant marine polyether toxins.</title>
        <authorList>
            <person name="Fallon T.R."/>
            <person name="Shende V.V."/>
            <person name="Wierzbicki I.H."/>
            <person name="Pendleton A.L."/>
            <person name="Watervoot N.F."/>
            <person name="Auber R.P."/>
            <person name="Gonzalez D.J."/>
            <person name="Wisecaver J.H."/>
            <person name="Moore B.S."/>
        </authorList>
    </citation>
    <scope>NUCLEOTIDE SEQUENCE [LARGE SCALE GENOMIC DNA]</scope>
    <source>
        <strain evidence="16 17">12B1</strain>
    </source>
</reference>
<keyword evidence="5" id="KW-0677">Repeat</keyword>
<feature type="repeat" description="WD" evidence="11">
    <location>
        <begin position="254"/>
        <end position="295"/>
    </location>
</feature>
<dbReference type="InterPro" id="IPR056176">
    <property type="entry name" value="TPR_COPA_B"/>
</dbReference>
<dbReference type="InterPro" id="IPR006692">
    <property type="entry name" value="Beta-prop_COPA/B_2nd"/>
</dbReference>
<evidence type="ECO:0000256" key="10">
    <source>
        <dbReference type="PIRNR" id="PIRNR003354"/>
    </source>
</evidence>
<feature type="repeat" description="WD" evidence="11">
    <location>
        <begin position="79"/>
        <end position="120"/>
    </location>
</feature>
<dbReference type="SUPFAM" id="SSF50969">
    <property type="entry name" value="YVTN repeat-like/Quinoprotein amine dehydrogenase"/>
    <property type="match status" value="1"/>
</dbReference>
<evidence type="ECO:0000256" key="8">
    <source>
        <dbReference type="ARBA" id="ARBA00023034"/>
    </source>
</evidence>
<dbReference type="PRINTS" id="PR00320">
    <property type="entry name" value="GPROTEINBRPT"/>
</dbReference>
<dbReference type="Pfam" id="PF04053">
    <property type="entry name" value="B-prop_COPA_B_2nd"/>
    <property type="match status" value="1"/>
</dbReference>
<evidence type="ECO:0000313" key="16">
    <source>
        <dbReference type="EMBL" id="KAL1519804.1"/>
    </source>
</evidence>
<dbReference type="InterPro" id="IPR050844">
    <property type="entry name" value="Coatomer_complex_subunit"/>
</dbReference>
<evidence type="ECO:0000313" key="17">
    <source>
        <dbReference type="Proteomes" id="UP001515480"/>
    </source>
</evidence>
<dbReference type="Pfam" id="PF23953">
    <property type="entry name" value="TPR_COPA_B"/>
    <property type="match status" value="1"/>
</dbReference>
<dbReference type="GO" id="GO:0006886">
    <property type="term" value="P:intracellular protein transport"/>
    <property type="evidence" value="ECO:0007669"/>
    <property type="project" value="UniProtKB-UniRule"/>
</dbReference>
<accession>A0AB34JGL1</accession>
<evidence type="ECO:0000256" key="12">
    <source>
        <dbReference type="SAM" id="MobiDB-lite"/>
    </source>
</evidence>
<feature type="domain" description="COPA/B TPR" evidence="15">
    <location>
        <begin position="662"/>
        <end position="830"/>
    </location>
</feature>
<gene>
    <name evidence="16" type="ORF">AB1Y20_023311</name>
</gene>
<evidence type="ECO:0000256" key="1">
    <source>
        <dbReference type="ARBA" id="ARBA00004255"/>
    </source>
</evidence>
<dbReference type="Gene3D" id="1.25.40.470">
    <property type="match status" value="1"/>
</dbReference>
<feature type="domain" description="Coatomer alpha subunit C-terminal" evidence="14">
    <location>
        <begin position="871"/>
        <end position="1257"/>
    </location>
</feature>
<feature type="repeat" description="WD" evidence="11">
    <location>
        <begin position="37"/>
        <end position="78"/>
    </location>
</feature>
<dbReference type="AlphaFoldDB" id="A0AB34JGL1"/>
<dbReference type="GO" id="GO:0030126">
    <property type="term" value="C:COPI vesicle coat"/>
    <property type="evidence" value="ECO:0007669"/>
    <property type="project" value="UniProtKB-UniRule"/>
</dbReference>
<dbReference type="InterPro" id="IPR036322">
    <property type="entry name" value="WD40_repeat_dom_sf"/>
</dbReference>
<dbReference type="Pfam" id="PF00400">
    <property type="entry name" value="WD40"/>
    <property type="match status" value="6"/>
</dbReference>
<dbReference type="InterPro" id="IPR001680">
    <property type="entry name" value="WD40_rpt"/>
</dbReference>
<keyword evidence="7 10" id="KW-0653">Protein transport</keyword>
<evidence type="ECO:0000259" key="15">
    <source>
        <dbReference type="Pfam" id="PF23953"/>
    </source>
</evidence>
<dbReference type="FunFam" id="1.25.40.470:FF:000002">
    <property type="entry name" value="Coatomer subunit alpha"/>
    <property type="match status" value="1"/>
</dbReference>
<name>A0AB34JGL1_PRYPA</name>
<dbReference type="GO" id="GO:0006890">
    <property type="term" value="P:retrograde vesicle-mediated transport, Golgi to endoplasmic reticulum"/>
    <property type="evidence" value="ECO:0007669"/>
    <property type="project" value="TreeGrafter"/>
</dbReference>
<dbReference type="PROSITE" id="PS50082">
    <property type="entry name" value="WD_REPEATS_2"/>
    <property type="match status" value="6"/>
</dbReference>
<evidence type="ECO:0000256" key="3">
    <source>
        <dbReference type="ARBA" id="ARBA00022490"/>
    </source>
</evidence>
<comment type="subunit">
    <text evidence="10">Oligomeric complex that consists of at least the alpha, beta, beta', gamma, delta, epsilon and zeta subunits.</text>
</comment>
<feature type="region of interest" description="Disordered" evidence="12">
    <location>
        <begin position="912"/>
        <end position="931"/>
    </location>
</feature>
<dbReference type="SMART" id="SM00320">
    <property type="entry name" value="WD40"/>
    <property type="match status" value="7"/>
</dbReference>
<evidence type="ECO:0000256" key="2">
    <source>
        <dbReference type="ARBA" id="ARBA00022448"/>
    </source>
</evidence>
<dbReference type="GO" id="GO:0006888">
    <property type="term" value="P:endoplasmic reticulum to Golgi vesicle-mediated transport"/>
    <property type="evidence" value="ECO:0007669"/>
    <property type="project" value="InterPro"/>
</dbReference>
<sequence length="1264" mass="140586">MPKNPKKRRETDYLKRVITVSGGGAPLWRLFGMLTKFETKSNRVKGLAFHPSRHWVLASLHNGVVQLWDYRMGTLLDRFDEHDGPVRGVCFHQVQPLFVTGGDDYKIKIWNYKLRRCLFSLLGHLDYIRTVQFHVEHPWIVSASDDQTIRIWNWQSRACVSVLTGHNHYVMCAQFHTKEDLVLSASLDQTVRVWDISGLRKKLLPGTMTAEEKAASAAPIEAGSSISSKLGKAMPNVKVEDLFGGNDATVKYVLEGHDRGVNWAAFHHSLPLIVSGADDRQVKLWRMNETKAWEVDTLRGHVNNVSCALFHPKQELIISNSEDKSIRVWDMSKRQGVQTFRREHDRFWILAAHQESNLLAAGHDGGMIVFKLERERPAYAPLPNSVLFLKDRYVRMYEFANGKDTPLMSIRRSTTGGSGVARSVVFNEQENMLLICLDAEGGSYELYHIPTDSRGAEPGTQECKRGLGTSAVFVARQRFAVLDKNRQILIKNFQNEVTKKCAPPHASTDYLFPAGTGSLLLRSEEWITLYDIQQRKSMAEIHTPVIKYKYVVWSHDMSRVALISKHGIFIATRKLEQLCTIQDIRIKSGAWDGNDIFYYSTLNHIKYCLSNGDHGIIRTLEVPVYISSCNNGTIHCLDREGKVRKLVVDTTECMFKLCLHKREFERVVRIIKQSKLSGHAIIAYLQKKGFPQVALHFVSDEQTRFNLAVECGNIDVALQAAYSLDSKENWQKLGAEALKQGNHQVVEMAYQRTKDMERLSFLYLITGNIEKLRKMLKISEMRSDIMARFHNSLYLGEVPERVRLLQDAGQLPLAYMTAVTYNLPEMAEAISAQLAANGTPLPTAITAGPKMLYPPLPILRDSNWPLLTVTKGTFDHGLAGGGDSGLEAELDEGEVGGGWGDDLDLNLSGAADPIAPPGDDELPGAEGEVGGGWETEELDLGDIPLPGAAGPLAGAGYYVAPSAGTPPAALWSRESPVAAHHIAAGSFESAMRLLKRQLGLVDLAPLKPFFLAMGGASHAVLVGSLATPSLLSPLCRSPLGMPRLCLSLPLLVDRLKAAYTMVTNGKFNEALDAFVFIICAIAVVTVKSKQQVHEAKELLSICREYITALKLELLRKKTTEPTRQMELAAYFTHCNLQASHTMLSLRSAMTAAFKLKLLKSASSFARRLLELNPRPDISTQARKVIQICEATPTDAFEYRYDERNPFVVCNVSMVPIYRGSALIRCTYCKAAFLPEYAGKLCTICSMGEIGGDAPGLEEASILDA</sequence>
<evidence type="ECO:0000256" key="11">
    <source>
        <dbReference type="PROSITE-ProRule" id="PRU00221"/>
    </source>
</evidence>
<keyword evidence="9 10" id="KW-0472">Membrane</keyword>
<dbReference type="GO" id="GO:0005198">
    <property type="term" value="F:structural molecule activity"/>
    <property type="evidence" value="ECO:0007669"/>
    <property type="project" value="InterPro"/>
</dbReference>
<dbReference type="Proteomes" id="UP001515480">
    <property type="component" value="Unassembled WGS sequence"/>
</dbReference>
<keyword evidence="4 11" id="KW-0853">WD repeat</keyword>
<dbReference type="CDD" id="cd00200">
    <property type="entry name" value="WD40"/>
    <property type="match status" value="1"/>
</dbReference>
<proteinExistence type="predicted"/>
<keyword evidence="6 10" id="KW-0931">ER-Golgi transport</keyword>
<dbReference type="SUPFAM" id="SSF50978">
    <property type="entry name" value="WD40 repeat-like"/>
    <property type="match status" value="1"/>
</dbReference>
<protein>
    <recommendedName>
        <fullName evidence="10">Coatomer subunit alpha</fullName>
    </recommendedName>
</protein>
<dbReference type="FunFam" id="2.130.10.10:FF:000010">
    <property type="entry name" value="Coatomer subunit alpha"/>
    <property type="match status" value="1"/>
</dbReference>
<evidence type="ECO:0000256" key="5">
    <source>
        <dbReference type="ARBA" id="ARBA00022737"/>
    </source>
</evidence>
<keyword evidence="17" id="KW-1185">Reference proteome</keyword>
<dbReference type="PROSITE" id="PS00678">
    <property type="entry name" value="WD_REPEATS_1"/>
    <property type="match status" value="1"/>
</dbReference>
<dbReference type="PANTHER" id="PTHR19876">
    <property type="entry name" value="COATOMER"/>
    <property type="match status" value="1"/>
</dbReference>
<comment type="function">
    <text evidence="10">The coatomer is a cytosolic protein complex that binds to dilysine motifs and reversibly associates with Golgi non-clathrin-coated vesicles, which further mediate biosynthetic protein transport from the ER, via the Golgi up to the trans Golgi network.</text>
</comment>
<keyword evidence="3 10" id="KW-0963">Cytoplasm</keyword>
<evidence type="ECO:0000256" key="4">
    <source>
        <dbReference type="ARBA" id="ARBA00022574"/>
    </source>
</evidence>
<evidence type="ECO:0000259" key="13">
    <source>
        <dbReference type="Pfam" id="PF04053"/>
    </source>
</evidence>
<keyword evidence="2 10" id="KW-0813">Transport</keyword>
<dbReference type="PANTHER" id="PTHR19876:SF1">
    <property type="entry name" value="COATOMER SUBUNIT ALPHA"/>
    <property type="match status" value="1"/>
</dbReference>
<comment type="subcellular location">
    <subcellularLocation>
        <location evidence="10">Cytoplasm</location>
    </subcellularLocation>
    <subcellularLocation>
        <location evidence="1 10">Golgi apparatus membrane</location>
        <topology evidence="1 10">Peripheral membrane protein</topology>
        <orientation evidence="1">Cytoplasmic side</orientation>
    </subcellularLocation>
</comment>
<dbReference type="EMBL" id="JBGBPQ010000009">
    <property type="protein sequence ID" value="KAL1519804.1"/>
    <property type="molecule type" value="Genomic_DNA"/>
</dbReference>
<evidence type="ECO:0000256" key="7">
    <source>
        <dbReference type="ARBA" id="ARBA00022927"/>
    </source>
</evidence>
<keyword evidence="8 10" id="KW-0333">Golgi apparatus</keyword>
<evidence type="ECO:0000256" key="9">
    <source>
        <dbReference type="ARBA" id="ARBA00023136"/>
    </source>
</evidence>
<comment type="caution">
    <text evidence="16">The sequence shown here is derived from an EMBL/GenBank/DDBJ whole genome shotgun (WGS) entry which is preliminary data.</text>
</comment>
<dbReference type="GO" id="GO:0000139">
    <property type="term" value="C:Golgi membrane"/>
    <property type="evidence" value="ECO:0007669"/>
    <property type="project" value="UniProtKB-SubCell"/>
</dbReference>
<dbReference type="InterPro" id="IPR020472">
    <property type="entry name" value="WD40_PAC1"/>
</dbReference>
<dbReference type="Gene3D" id="2.130.10.10">
    <property type="entry name" value="YVTN repeat-like/Quinoprotein amine dehydrogenase"/>
    <property type="match status" value="1"/>
</dbReference>
<feature type="domain" description="COPA/B second beta-propeller" evidence="13">
    <location>
        <begin position="393"/>
        <end position="638"/>
    </location>
</feature>
<evidence type="ECO:0000259" key="14">
    <source>
        <dbReference type="Pfam" id="PF06957"/>
    </source>
</evidence>
<feature type="repeat" description="WD" evidence="11">
    <location>
        <begin position="298"/>
        <end position="339"/>
    </location>
</feature>
<organism evidence="16 17">
    <name type="scientific">Prymnesium parvum</name>
    <name type="common">Toxic golden alga</name>
    <dbReference type="NCBI Taxonomy" id="97485"/>
    <lineage>
        <taxon>Eukaryota</taxon>
        <taxon>Haptista</taxon>
        <taxon>Haptophyta</taxon>
        <taxon>Prymnesiophyceae</taxon>
        <taxon>Prymnesiales</taxon>
        <taxon>Prymnesiaceae</taxon>
        <taxon>Prymnesium</taxon>
    </lineage>
</organism>
<dbReference type="CDD" id="cd22948">
    <property type="entry name" value="Coatomer_WDAD_alpha"/>
    <property type="match status" value="1"/>
</dbReference>
<dbReference type="PIRSF" id="PIRSF003354">
    <property type="entry name" value="Coatomer_alpha_subunit"/>
    <property type="match status" value="1"/>
</dbReference>